<dbReference type="EMBL" id="MFQZ01000001">
    <property type="protein sequence ID" value="OGH88803.1"/>
    <property type="molecule type" value="Genomic_DNA"/>
</dbReference>
<feature type="domain" description="N-acetyltransferase" evidence="2">
    <location>
        <begin position="9"/>
        <end position="175"/>
    </location>
</feature>
<dbReference type="AlphaFoldDB" id="A0A1F6NYK2"/>
<evidence type="ECO:0000256" key="1">
    <source>
        <dbReference type="ARBA" id="ARBA00023251"/>
    </source>
</evidence>
<sequence length="175" mass="19851">MSESINNNISFKPLSAVDLPLTHKWLTSSHVKEGYGHGKQTIADIEKKYIPRINGETPTSCFIIFYDNAPIGQIQMYKINDYPDYKKIIQIDQSAAGIDLFIGEKDFQHKGLGSVIIQKFLKDFVFKKLNVESCIIGPNPNNIAAIKAYEKAGFKYLKTIINPDGEDEYLMEKEK</sequence>
<gene>
    <name evidence="3" type="ORF">A3J93_01800</name>
</gene>
<dbReference type="SUPFAM" id="SSF55729">
    <property type="entry name" value="Acyl-CoA N-acyltransferases (Nat)"/>
    <property type="match status" value="1"/>
</dbReference>
<organism evidence="3 4">
    <name type="scientific">Candidatus Magasanikbacteria bacterium RIFOXYC2_FULL_42_28</name>
    <dbReference type="NCBI Taxonomy" id="1798704"/>
    <lineage>
        <taxon>Bacteria</taxon>
        <taxon>Candidatus Magasanikiibacteriota</taxon>
    </lineage>
</organism>
<name>A0A1F6NYK2_9BACT</name>
<dbReference type="PROSITE" id="PS51186">
    <property type="entry name" value="GNAT"/>
    <property type="match status" value="1"/>
</dbReference>
<protein>
    <recommendedName>
        <fullName evidence="2">N-acetyltransferase domain-containing protein</fullName>
    </recommendedName>
</protein>
<dbReference type="CDD" id="cd04301">
    <property type="entry name" value="NAT_SF"/>
    <property type="match status" value="1"/>
</dbReference>
<evidence type="ECO:0000313" key="4">
    <source>
        <dbReference type="Proteomes" id="UP000177907"/>
    </source>
</evidence>
<dbReference type="GO" id="GO:0016410">
    <property type="term" value="F:N-acyltransferase activity"/>
    <property type="evidence" value="ECO:0007669"/>
    <property type="project" value="TreeGrafter"/>
</dbReference>
<keyword evidence="1" id="KW-0046">Antibiotic resistance</keyword>
<dbReference type="Pfam" id="PF13523">
    <property type="entry name" value="Acetyltransf_8"/>
    <property type="match status" value="1"/>
</dbReference>
<accession>A0A1F6NYK2</accession>
<dbReference type="Proteomes" id="UP000177907">
    <property type="component" value="Unassembled WGS sequence"/>
</dbReference>
<dbReference type="InterPro" id="IPR000182">
    <property type="entry name" value="GNAT_dom"/>
</dbReference>
<dbReference type="InterPro" id="IPR016181">
    <property type="entry name" value="Acyl_CoA_acyltransferase"/>
</dbReference>
<reference evidence="3 4" key="1">
    <citation type="journal article" date="2016" name="Nat. Commun.">
        <title>Thousands of microbial genomes shed light on interconnected biogeochemical processes in an aquifer system.</title>
        <authorList>
            <person name="Anantharaman K."/>
            <person name="Brown C.T."/>
            <person name="Hug L.A."/>
            <person name="Sharon I."/>
            <person name="Castelle C.J."/>
            <person name="Probst A.J."/>
            <person name="Thomas B.C."/>
            <person name="Singh A."/>
            <person name="Wilkins M.J."/>
            <person name="Karaoz U."/>
            <person name="Brodie E.L."/>
            <person name="Williams K.H."/>
            <person name="Hubbard S.S."/>
            <person name="Banfield J.F."/>
        </authorList>
    </citation>
    <scope>NUCLEOTIDE SEQUENCE [LARGE SCALE GENOMIC DNA]</scope>
</reference>
<dbReference type="STRING" id="1798704.A3J93_01800"/>
<dbReference type="GO" id="GO:0046677">
    <property type="term" value="P:response to antibiotic"/>
    <property type="evidence" value="ECO:0007669"/>
    <property type="project" value="UniProtKB-KW"/>
</dbReference>
<comment type="caution">
    <text evidence="3">The sequence shown here is derived from an EMBL/GenBank/DDBJ whole genome shotgun (WGS) entry which is preliminary data.</text>
</comment>
<evidence type="ECO:0000313" key="3">
    <source>
        <dbReference type="EMBL" id="OGH88803.1"/>
    </source>
</evidence>
<proteinExistence type="predicted"/>
<evidence type="ECO:0000259" key="2">
    <source>
        <dbReference type="PROSITE" id="PS51186"/>
    </source>
</evidence>
<dbReference type="PANTHER" id="PTHR31438:SF1">
    <property type="entry name" value="LYSINE N-ACYLTRANSFERASE C17G9.06C-RELATED"/>
    <property type="match status" value="1"/>
</dbReference>
<dbReference type="PANTHER" id="PTHR31438">
    <property type="entry name" value="LYSINE N-ACYLTRANSFERASE C17G9.06C-RELATED"/>
    <property type="match status" value="1"/>
</dbReference>
<dbReference type="Gene3D" id="3.40.630.30">
    <property type="match status" value="1"/>
</dbReference>